<evidence type="ECO:0000313" key="3">
    <source>
        <dbReference type="Proteomes" id="UP001562178"/>
    </source>
</evidence>
<reference evidence="2 3" key="1">
    <citation type="journal article" date="2016" name="Int. J. Syst. Evol. Microbiol.">
        <title>Description of Comamonas sediminis sp. nov., isolated from lagoon sediments.</title>
        <authorList>
            <person name="Subhash Y."/>
            <person name="Bang J.J."/>
            <person name="You T.H."/>
            <person name="Lee S.S."/>
        </authorList>
    </citation>
    <scope>NUCLEOTIDE SEQUENCE [LARGE SCALE GENOMIC DNA]</scope>
    <source>
        <strain evidence="2 3">JCM 31169</strain>
    </source>
</reference>
<feature type="transmembrane region" description="Helical" evidence="1">
    <location>
        <begin position="78"/>
        <end position="97"/>
    </location>
</feature>
<gene>
    <name evidence="2" type="primary">tfpZ</name>
    <name evidence="2" type="ORF">AB7A72_12620</name>
</gene>
<dbReference type="InterPro" id="IPR047814">
    <property type="entry name" value="TfpX/TfpZ-like"/>
</dbReference>
<keyword evidence="3" id="KW-1185">Reference proteome</keyword>
<sequence length="256" mass="28812">MGEGMREKFKAAGIHFLVGLVLLSAVFCLIYFVWYPAPFYQLSGGQDLMELIFGVDLILGPLLTWVVFNKKKPLRTNLLDVAAIACVQLAALGYGVYTVLQARPVFLGFEYYRFRVVHANEPDPQEMRKAIAVIPHGLPLWGPKMLGLRKPANNQEQTSSTMLALGGISEAAQANLWVPYEKVEPKVLAQAHPVQRLIDRFPNQADKIQKLLADHQLALEDAVYVPLIVKDAFWTVVLDKNQLDKPYYLDIDSFEN</sequence>
<dbReference type="Proteomes" id="UP001562178">
    <property type="component" value="Unassembled WGS sequence"/>
</dbReference>
<keyword evidence="1" id="KW-1133">Transmembrane helix</keyword>
<feature type="transmembrane region" description="Helical" evidence="1">
    <location>
        <begin position="12"/>
        <end position="36"/>
    </location>
</feature>
<comment type="caution">
    <text evidence="2">The sequence shown here is derived from an EMBL/GenBank/DDBJ whole genome shotgun (WGS) entry which is preliminary data.</text>
</comment>
<dbReference type="EMBL" id="JBGBDC010000005">
    <property type="protein sequence ID" value="MEY2251851.1"/>
    <property type="molecule type" value="Genomic_DNA"/>
</dbReference>
<evidence type="ECO:0000256" key="1">
    <source>
        <dbReference type="SAM" id="Phobius"/>
    </source>
</evidence>
<dbReference type="RefSeq" id="WP_369460176.1">
    <property type="nucleotide sequence ID" value="NZ_JBGBDC010000005.1"/>
</dbReference>
<protein>
    <submittedName>
        <fullName evidence="2">TfpX/TfpZ family type IV pilin accessory protein</fullName>
    </submittedName>
</protein>
<name>A0ABV4B4Q6_9BURK</name>
<proteinExistence type="predicted"/>
<keyword evidence="1" id="KW-0812">Transmembrane</keyword>
<accession>A0ABV4B4Q6</accession>
<keyword evidence="1" id="KW-0472">Membrane</keyword>
<organism evidence="2 3">
    <name type="scientific">Comamonas sediminis</name>
    <dbReference type="NCBI Taxonomy" id="1783360"/>
    <lineage>
        <taxon>Bacteria</taxon>
        <taxon>Pseudomonadati</taxon>
        <taxon>Pseudomonadota</taxon>
        <taxon>Betaproteobacteria</taxon>
        <taxon>Burkholderiales</taxon>
        <taxon>Comamonadaceae</taxon>
        <taxon>Comamonas</taxon>
    </lineage>
</organism>
<feature type="transmembrane region" description="Helical" evidence="1">
    <location>
        <begin position="48"/>
        <end position="66"/>
    </location>
</feature>
<evidence type="ECO:0000313" key="2">
    <source>
        <dbReference type="EMBL" id="MEY2251851.1"/>
    </source>
</evidence>
<dbReference type="NCBIfam" id="NF041437">
    <property type="entry name" value="TfpZ"/>
    <property type="match status" value="1"/>
</dbReference>